<organism evidence="5 6">
    <name type="scientific">Roseomonas elaeocarpi</name>
    <dbReference type="NCBI Taxonomy" id="907779"/>
    <lineage>
        <taxon>Bacteria</taxon>
        <taxon>Pseudomonadati</taxon>
        <taxon>Pseudomonadota</taxon>
        <taxon>Alphaproteobacteria</taxon>
        <taxon>Acetobacterales</taxon>
        <taxon>Roseomonadaceae</taxon>
        <taxon>Roseomonas</taxon>
    </lineage>
</organism>
<keyword evidence="1" id="KW-0805">Transcription regulation</keyword>
<dbReference type="InterPro" id="IPR036388">
    <property type="entry name" value="WH-like_DNA-bd_sf"/>
</dbReference>
<dbReference type="PROSITE" id="PS51118">
    <property type="entry name" value="HTH_HXLR"/>
    <property type="match status" value="1"/>
</dbReference>
<keyword evidence="6" id="KW-1185">Reference proteome</keyword>
<dbReference type="PANTHER" id="PTHR33204:SF29">
    <property type="entry name" value="TRANSCRIPTIONAL REGULATOR"/>
    <property type="match status" value="1"/>
</dbReference>
<dbReference type="PANTHER" id="PTHR33204">
    <property type="entry name" value="TRANSCRIPTIONAL REGULATOR, MARR FAMILY"/>
    <property type="match status" value="1"/>
</dbReference>
<dbReference type="Proteomes" id="UP001589865">
    <property type="component" value="Unassembled WGS sequence"/>
</dbReference>
<dbReference type="Pfam" id="PF01638">
    <property type="entry name" value="HxlR"/>
    <property type="match status" value="1"/>
</dbReference>
<feature type="domain" description="HTH hxlR-type" evidence="4">
    <location>
        <begin position="15"/>
        <end position="113"/>
    </location>
</feature>
<evidence type="ECO:0000313" key="6">
    <source>
        <dbReference type="Proteomes" id="UP001589865"/>
    </source>
</evidence>
<keyword evidence="3" id="KW-0804">Transcription</keyword>
<dbReference type="InterPro" id="IPR002577">
    <property type="entry name" value="HTH_HxlR"/>
</dbReference>
<evidence type="ECO:0000259" key="4">
    <source>
        <dbReference type="PROSITE" id="PS51118"/>
    </source>
</evidence>
<dbReference type="Gene3D" id="1.10.10.10">
    <property type="entry name" value="Winged helix-like DNA-binding domain superfamily/Winged helix DNA-binding domain"/>
    <property type="match status" value="1"/>
</dbReference>
<evidence type="ECO:0000256" key="1">
    <source>
        <dbReference type="ARBA" id="ARBA00023015"/>
    </source>
</evidence>
<dbReference type="EMBL" id="JBHLUN010000002">
    <property type="protein sequence ID" value="MFC0407248.1"/>
    <property type="molecule type" value="Genomic_DNA"/>
</dbReference>
<reference evidence="5 6" key="1">
    <citation type="submission" date="2024-09" db="EMBL/GenBank/DDBJ databases">
        <authorList>
            <person name="Sun Q."/>
            <person name="Mori K."/>
        </authorList>
    </citation>
    <scope>NUCLEOTIDE SEQUENCE [LARGE SCALE GENOMIC DNA]</scope>
    <source>
        <strain evidence="5 6">TBRC 5777</strain>
    </source>
</reference>
<proteinExistence type="predicted"/>
<sequence>MPRTRHDRLDCSPGCAVEATLQFIDGKWKGVILWHLLGGTLRFNAIRRLLPSVTQRMLTNQLRELEADGLVARQVYAEVPPKVEYSLTERGRTLAPVLNALKAWGDLHGTVQSDAQVRDAA</sequence>
<keyword evidence="2" id="KW-0238">DNA-binding</keyword>
<gene>
    <name evidence="5" type="ORF">ACFFGY_03245</name>
</gene>
<evidence type="ECO:0000256" key="3">
    <source>
        <dbReference type="ARBA" id="ARBA00023163"/>
    </source>
</evidence>
<accession>A0ABV6JRP7</accession>
<evidence type="ECO:0000256" key="2">
    <source>
        <dbReference type="ARBA" id="ARBA00023125"/>
    </source>
</evidence>
<evidence type="ECO:0000313" key="5">
    <source>
        <dbReference type="EMBL" id="MFC0407248.1"/>
    </source>
</evidence>
<comment type="caution">
    <text evidence="5">The sequence shown here is derived from an EMBL/GenBank/DDBJ whole genome shotgun (WGS) entry which is preliminary data.</text>
</comment>
<protein>
    <submittedName>
        <fullName evidence="5">Winged helix-turn-helix transcriptional regulator</fullName>
    </submittedName>
</protein>
<dbReference type="InterPro" id="IPR036390">
    <property type="entry name" value="WH_DNA-bd_sf"/>
</dbReference>
<dbReference type="RefSeq" id="WP_377042942.1">
    <property type="nucleotide sequence ID" value="NZ_JBHLUN010000002.1"/>
</dbReference>
<dbReference type="SUPFAM" id="SSF46785">
    <property type="entry name" value="Winged helix' DNA-binding domain"/>
    <property type="match status" value="1"/>
</dbReference>
<name>A0ABV6JRP7_9PROT</name>